<gene>
    <name evidence="1" type="primary">AlNc14C752G12485</name>
    <name evidence="1" type="ORF">ALNC14_140040</name>
</gene>
<sequence length="131" mass="15280">MAECVQSLIHVNVLIWIDYILLFSDNDLEFLKVLTKVLQKTRKIAGLAGLRSPKSLAELQQFPCSFNWMTKCFPEYARVVKSLQDFLQQVLVETKWTQKVVGRMELKLSESELRYFDIKVLLQQSLLDARI</sequence>
<organism evidence="1">
    <name type="scientific">Albugo laibachii Nc14</name>
    <dbReference type="NCBI Taxonomy" id="890382"/>
    <lineage>
        <taxon>Eukaryota</taxon>
        <taxon>Sar</taxon>
        <taxon>Stramenopiles</taxon>
        <taxon>Oomycota</taxon>
        <taxon>Peronosporomycetes</taxon>
        <taxon>Albuginales</taxon>
        <taxon>Albuginaceae</taxon>
        <taxon>Albugo</taxon>
    </lineage>
</organism>
<proteinExistence type="predicted"/>
<dbReference type="InterPro" id="IPR043502">
    <property type="entry name" value="DNA/RNA_pol_sf"/>
</dbReference>
<accession>F0X201</accession>
<protein>
    <submittedName>
        <fullName evidence="1">AlNc14C752G12485 protein</fullName>
    </submittedName>
</protein>
<evidence type="ECO:0000313" key="1">
    <source>
        <dbReference type="EMBL" id="CCA27860.1"/>
    </source>
</evidence>
<dbReference type="Gene3D" id="3.30.70.270">
    <property type="match status" value="1"/>
</dbReference>
<dbReference type="EMBL" id="FR824701">
    <property type="protein sequence ID" value="CCA27860.1"/>
    <property type="molecule type" value="Genomic_DNA"/>
</dbReference>
<dbReference type="SUPFAM" id="SSF56672">
    <property type="entry name" value="DNA/RNA polymerases"/>
    <property type="match status" value="1"/>
</dbReference>
<name>F0X201_9STRA</name>
<reference evidence="1" key="1">
    <citation type="journal article" date="2011" name="PLoS Biol.">
        <title>Gene gain and loss during evolution of obligate parasitism in the white rust pathogen of Arabidopsis thaliana.</title>
        <authorList>
            <person name="Kemen E."/>
            <person name="Gardiner A."/>
            <person name="Schultz-Larsen T."/>
            <person name="Kemen A.C."/>
            <person name="Balmuth A.L."/>
            <person name="Robert-Seilaniantz A."/>
            <person name="Bailey K."/>
            <person name="Holub E."/>
            <person name="Studholme D.J."/>
            <person name="Maclean D."/>
            <person name="Jones J.D."/>
        </authorList>
    </citation>
    <scope>NUCLEOTIDE SEQUENCE</scope>
</reference>
<reference evidence="1" key="2">
    <citation type="submission" date="2011-02" db="EMBL/GenBank/DDBJ databases">
        <authorList>
            <person name="MacLean D."/>
        </authorList>
    </citation>
    <scope>NUCLEOTIDE SEQUENCE</scope>
</reference>
<dbReference type="AlphaFoldDB" id="F0X201"/>
<dbReference type="HOGENOM" id="CLU_1931439_0_0_1"/>
<dbReference type="InterPro" id="IPR043128">
    <property type="entry name" value="Rev_trsase/Diguanyl_cyclase"/>
</dbReference>